<evidence type="ECO:0000313" key="1">
    <source>
        <dbReference type="EMBL" id="GAV07559.1"/>
    </source>
</evidence>
<sequence length="77" mass="8808">MVKILRARWERETIRTIKSAWMAKLIRKWMRKVETPLWMIHSSNDFCAPTTREELPTAPVEGAFSSASSGFVLGVSL</sequence>
<protein>
    <submittedName>
        <fullName evidence="1">Uncharacterized protein</fullName>
    </submittedName>
</protein>
<proteinExistence type="predicted"/>
<comment type="caution">
    <text evidence="1">The sequence shown here is derived from an EMBL/GenBank/DDBJ whole genome shotgun (WGS) entry which is preliminary data.</text>
</comment>
<reference evidence="1 2" key="1">
    <citation type="journal article" date="2016" name="Nat. Commun.">
        <title>Extremotolerant tardigrade genome and improved radiotolerance of human cultured cells by tardigrade-unique protein.</title>
        <authorList>
            <person name="Hashimoto T."/>
            <person name="Horikawa D.D."/>
            <person name="Saito Y."/>
            <person name="Kuwahara H."/>
            <person name="Kozuka-Hata H."/>
            <person name="Shin-I T."/>
            <person name="Minakuchi Y."/>
            <person name="Ohishi K."/>
            <person name="Motoyama A."/>
            <person name="Aizu T."/>
            <person name="Enomoto A."/>
            <person name="Kondo K."/>
            <person name="Tanaka S."/>
            <person name="Hara Y."/>
            <person name="Koshikawa S."/>
            <person name="Sagara H."/>
            <person name="Miura T."/>
            <person name="Yokobori S."/>
            <person name="Miyagawa K."/>
            <person name="Suzuki Y."/>
            <person name="Kubo T."/>
            <person name="Oyama M."/>
            <person name="Kohara Y."/>
            <person name="Fujiyama A."/>
            <person name="Arakawa K."/>
            <person name="Katayama T."/>
            <person name="Toyoda A."/>
            <person name="Kunieda T."/>
        </authorList>
    </citation>
    <scope>NUCLEOTIDE SEQUENCE [LARGE SCALE GENOMIC DNA]</scope>
    <source>
        <strain evidence="1 2">YOKOZUNA-1</strain>
    </source>
</reference>
<accession>A0A1D1W902</accession>
<dbReference type="AlphaFoldDB" id="A0A1D1W902"/>
<gene>
    <name evidence="1" type="primary">RvY_17382-1</name>
    <name evidence="1" type="synonym">RvY_17382.1</name>
    <name evidence="1" type="ORF">RvY_17382</name>
</gene>
<organism evidence="1 2">
    <name type="scientific">Ramazzottius varieornatus</name>
    <name type="common">Water bear</name>
    <name type="synonym">Tardigrade</name>
    <dbReference type="NCBI Taxonomy" id="947166"/>
    <lineage>
        <taxon>Eukaryota</taxon>
        <taxon>Metazoa</taxon>
        <taxon>Ecdysozoa</taxon>
        <taxon>Tardigrada</taxon>
        <taxon>Eutardigrada</taxon>
        <taxon>Parachela</taxon>
        <taxon>Hypsibioidea</taxon>
        <taxon>Ramazzottiidae</taxon>
        <taxon>Ramazzottius</taxon>
    </lineage>
</organism>
<evidence type="ECO:0000313" key="2">
    <source>
        <dbReference type="Proteomes" id="UP000186922"/>
    </source>
</evidence>
<dbReference type="EMBL" id="BDGG01000015">
    <property type="protein sequence ID" value="GAV07559.1"/>
    <property type="molecule type" value="Genomic_DNA"/>
</dbReference>
<keyword evidence="2" id="KW-1185">Reference proteome</keyword>
<dbReference type="Proteomes" id="UP000186922">
    <property type="component" value="Unassembled WGS sequence"/>
</dbReference>
<name>A0A1D1W902_RAMVA</name>